<dbReference type="Proteomes" id="UP000219338">
    <property type="component" value="Unassembled WGS sequence"/>
</dbReference>
<dbReference type="STRING" id="47428.A0A284RZP6"/>
<accession>A0A284RZP6</accession>
<evidence type="ECO:0000313" key="2">
    <source>
        <dbReference type="Proteomes" id="UP000219338"/>
    </source>
</evidence>
<organism evidence="1 2">
    <name type="scientific">Armillaria ostoyae</name>
    <name type="common">Armillaria root rot fungus</name>
    <dbReference type="NCBI Taxonomy" id="47428"/>
    <lineage>
        <taxon>Eukaryota</taxon>
        <taxon>Fungi</taxon>
        <taxon>Dikarya</taxon>
        <taxon>Basidiomycota</taxon>
        <taxon>Agaricomycotina</taxon>
        <taxon>Agaricomycetes</taxon>
        <taxon>Agaricomycetidae</taxon>
        <taxon>Agaricales</taxon>
        <taxon>Marasmiineae</taxon>
        <taxon>Physalacriaceae</taxon>
        <taxon>Armillaria</taxon>
    </lineage>
</organism>
<evidence type="ECO:0000313" key="1">
    <source>
        <dbReference type="EMBL" id="SJL14187.1"/>
    </source>
</evidence>
<dbReference type="OMA" id="IMITISC"/>
<dbReference type="AlphaFoldDB" id="A0A284RZP6"/>
<sequence length="651" mass="72647">MPTQIVQKTKSLDFTKDDFVPQAFTPPESPPNQMYPRYIWVPEGAGKEVSSTPCVNRRQNILRQLVPVDPRGTGVSPRVLLDTPSFMKPLEAQTAQLQTVRPEELFRPATSLESSGMHWSLGGTLGSHSIEAMSLVPPSPTVTDTSSASDVSNICVSPAIGDKRKAMDATDASVDVEGHIVQKSRTMGSDENFGPKDDRERINGTDYGTDIIAADGLSPDLKFYYLSQMWQGGLPPPQEHCSWHQATLLWIANMQQILSGMTFIMITISCTGMRVNLIHHYQDITVFASRPSLSASFVGAVADFLWPDVEGIEVDSGYSKPQATHLVIEGEQEEGIGQIPVNDFVEQLTALHTAQLYFVIASRVQTLAWKMPSLQHLYLWNSSVSPKGLQVLMKLLPNLTHFMVGGQDTTRIVEDHFGDDLFSNGEILKKLLANLVFLHIDVVALVGEKTSKTGNGVRPRTIHWLTLLDNHVPITTLELKLFTNDIRVGCNLLTLCASTVQTIKLYFVDTFVGSAFVDLSDMLHLQHFHILTSELRLHELLNVVQTIRFPDFEDVNICTTLTSFEHTFTGLKFWDNAYASQELRAVEVVNLSILVKELQPRMAVHSFYGELVTARIPHMREDNFMHVFWFNDGGFLARFADATDCHCVCDD</sequence>
<dbReference type="EMBL" id="FUEG01000022">
    <property type="protein sequence ID" value="SJL14187.1"/>
    <property type="molecule type" value="Genomic_DNA"/>
</dbReference>
<dbReference type="SUPFAM" id="SSF52047">
    <property type="entry name" value="RNI-like"/>
    <property type="match status" value="1"/>
</dbReference>
<proteinExistence type="predicted"/>
<keyword evidence="2" id="KW-1185">Reference proteome</keyword>
<protein>
    <submittedName>
        <fullName evidence="1">Uncharacterized protein</fullName>
    </submittedName>
</protein>
<reference evidence="2" key="1">
    <citation type="journal article" date="2017" name="Nat. Ecol. Evol.">
        <title>Genome expansion and lineage-specific genetic innovations in the forest pathogenic fungi Armillaria.</title>
        <authorList>
            <person name="Sipos G."/>
            <person name="Prasanna A.N."/>
            <person name="Walter M.C."/>
            <person name="O'Connor E."/>
            <person name="Balint B."/>
            <person name="Krizsan K."/>
            <person name="Kiss B."/>
            <person name="Hess J."/>
            <person name="Varga T."/>
            <person name="Slot J."/>
            <person name="Riley R."/>
            <person name="Boka B."/>
            <person name="Rigling D."/>
            <person name="Barry K."/>
            <person name="Lee J."/>
            <person name="Mihaltcheva S."/>
            <person name="LaButti K."/>
            <person name="Lipzen A."/>
            <person name="Waldron R."/>
            <person name="Moloney N.M."/>
            <person name="Sperisen C."/>
            <person name="Kredics L."/>
            <person name="Vagvoelgyi C."/>
            <person name="Patrignani A."/>
            <person name="Fitzpatrick D."/>
            <person name="Nagy I."/>
            <person name="Doyle S."/>
            <person name="Anderson J.B."/>
            <person name="Grigoriev I.V."/>
            <person name="Gueldener U."/>
            <person name="Muensterkoetter M."/>
            <person name="Nagy L.G."/>
        </authorList>
    </citation>
    <scope>NUCLEOTIDE SEQUENCE [LARGE SCALE GENOMIC DNA]</scope>
    <source>
        <strain evidence="2">C18/9</strain>
    </source>
</reference>
<dbReference type="OrthoDB" id="2956900at2759"/>
<gene>
    <name evidence="1" type="ORF">ARMOST_17642</name>
</gene>
<name>A0A284RZP6_ARMOS</name>